<reference evidence="11 12" key="1">
    <citation type="submission" date="2017-09" db="EMBL/GenBank/DDBJ databases">
        <title>Genome sequencing of Besnoitia besnoiti strain Bb-Ger1.</title>
        <authorList>
            <person name="Schares G."/>
            <person name="Venepally P."/>
            <person name="Lorenzi H.A."/>
        </authorList>
    </citation>
    <scope>NUCLEOTIDE SEQUENCE [LARGE SCALE GENOMIC DNA]</scope>
    <source>
        <strain evidence="11 12">Bb-Ger1</strain>
    </source>
</reference>
<feature type="compositionally biased region" description="Basic and acidic residues" evidence="9">
    <location>
        <begin position="12"/>
        <end position="22"/>
    </location>
</feature>
<evidence type="ECO:0000256" key="8">
    <source>
        <dbReference type="PROSITE-ProRule" id="PRU00282"/>
    </source>
</evidence>
<dbReference type="EMBL" id="NWUJ01000005">
    <property type="protein sequence ID" value="PFH34951.1"/>
    <property type="molecule type" value="Genomic_DNA"/>
</dbReference>
<keyword evidence="4 8" id="KW-0812">Transmembrane</keyword>
<dbReference type="SUPFAM" id="SSF103506">
    <property type="entry name" value="Mitochondrial carrier"/>
    <property type="match status" value="1"/>
</dbReference>
<gene>
    <name evidence="11" type="ORF">BESB_058380</name>
</gene>
<feature type="compositionally biased region" description="Basic and acidic residues" evidence="9">
    <location>
        <begin position="44"/>
        <end position="54"/>
    </location>
</feature>
<evidence type="ECO:0000256" key="10">
    <source>
        <dbReference type="SAM" id="Phobius"/>
    </source>
</evidence>
<feature type="compositionally biased region" description="Pro residues" evidence="9">
    <location>
        <begin position="93"/>
        <end position="110"/>
    </location>
</feature>
<feature type="repeat" description="Solcar" evidence="8">
    <location>
        <begin position="487"/>
        <end position="574"/>
    </location>
</feature>
<keyword evidence="7 8" id="KW-0472">Membrane</keyword>
<feature type="transmembrane region" description="Helical" evidence="10">
    <location>
        <begin position="196"/>
        <end position="217"/>
    </location>
</feature>
<dbReference type="PANTHER" id="PTHR45683">
    <property type="entry name" value="MITOCHONDRIAL NICOTINAMIDE ADENINE DINUCLEOTIDE TRANSPORTER 1-RELATED-RELATED"/>
    <property type="match status" value="1"/>
</dbReference>
<feature type="transmembrane region" description="Helical" evidence="10">
    <location>
        <begin position="257"/>
        <end position="279"/>
    </location>
</feature>
<comment type="similarity">
    <text evidence="2">Belongs to the mitochondrial carrier (TC 2.A.29) family.</text>
</comment>
<keyword evidence="3" id="KW-0813">Transport</keyword>
<evidence type="ECO:0000256" key="3">
    <source>
        <dbReference type="ARBA" id="ARBA00022448"/>
    </source>
</evidence>
<dbReference type="VEuPathDB" id="ToxoDB:BESB_058380"/>
<dbReference type="Pfam" id="PF00153">
    <property type="entry name" value="Mito_carr"/>
    <property type="match status" value="3"/>
</dbReference>
<accession>A0A2A9MFB6</accession>
<evidence type="ECO:0000256" key="4">
    <source>
        <dbReference type="ARBA" id="ARBA00022692"/>
    </source>
</evidence>
<comment type="caution">
    <text evidence="11">The sequence shown here is derived from an EMBL/GenBank/DDBJ whole genome shotgun (WGS) entry which is preliminary data.</text>
</comment>
<organism evidence="11 12">
    <name type="scientific">Besnoitia besnoiti</name>
    <name type="common">Apicomplexan protozoan</name>
    <dbReference type="NCBI Taxonomy" id="94643"/>
    <lineage>
        <taxon>Eukaryota</taxon>
        <taxon>Sar</taxon>
        <taxon>Alveolata</taxon>
        <taxon>Apicomplexa</taxon>
        <taxon>Conoidasida</taxon>
        <taxon>Coccidia</taxon>
        <taxon>Eucoccidiorida</taxon>
        <taxon>Eimeriorina</taxon>
        <taxon>Sarcocystidae</taxon>
        <taxon>Besnoitia</taxon>
    </lineage>
</organism>
<evidence type="ECO:0000256" key="7">
    <source>
        <dbReference type="ARBA" id="ARBA00023136"/>
    </source>
</evidence>
<name>A0A2A9MFB6_BESBE</name>
<proteinExistence type="inferred from homology"/>
<comment type="subcellular location">
    <subcellularLocation>
        <location evidence="1">Membrane</location>
        <topology evidence="1">Multi-pass membrane protein</topology>
    </subcellularLocation>
</comment>
<dbReference type="PRINTS" id="PR00926">
    <property type="entry name" value="MITOCARRIER"/>
</dbReference>
<feature type="compositionally biased region" description="Basic and acidic residues" evidence="9">
    <location>
        <begin position="70"/>
        <end position="80"/>
    </location>
</feature>
<feature type="transmembrane region" description="Helical" evidence="10">
    <location>
        <begin position="343"/>
        <end position="367"/>
    </location>
</feature>
<evidence type="ECO:0000313" key="12">
    <source>
        <dbReference type="Proteomes" id="UP000224006"/>
    </source>
</evidence>
<dbReference type="Gene3D" id="1.50.40.10">
    <property type="entry name" value="Mitochondrial carrier domain"/>
    <property type="match status" value="2"/>
</dbReference>
<dbReference type="GO" id="GO:0015215">
    <property type="term" value="F:nucleotide transmembrane transporter activity"/>
    <property type="evidence" value="ECO:0007669"/>
    <property type="project" value="UniProtKB-ARBA"/>
</dbReference>
<dbReference type="Proteomes" id="UP000224006">
    <property type="component" value="Chromosome V"/>
</dbReference>
<feature type="region of interest" description="Disordered" evidence="9">
    <location>
        <begin position="1"/>
        <end position="116"/>
    </location>
</feature>
<dbReference type="InterPro" id="IPR023395">
    <property type="entry name" value="MCP_dom_sf"/>
</dbReference>
<dbReference type="PROSITE" id="PS50920">
    <property type="entry name" value="SOLCAR"/>
    <property type="match status" value="3"/>
</dbReference>
<dbReference type="AlphaFoldDB" id="A0A2A9MFB6"/>
<evidence type="ECO:0000256" key="6">
    <source>
        <dbReference type="ARBA" id="ARBA00022989"/>
    </source>
</evidence>
<evidence type="ECO:0000256" key="1">
    <source>
        <dbReference type="ARBA" id="ARBA00004141"/>
    </source>
</evidence>
<evidence type="ECO:0000256" key="9">
    <source>
        <dbReference type="SAM" id="MobiDB-lite"/>
    </source>
</evidence>
<dbReference type="InterPro" id="IPR018108">
    <property type="entry name" value="MCP_transmembrane"/>
</dbReference>
<feature type="compositionally biased region" description="Low complexity" evidence="9">
    <location>
        <begin position="25"/>
        <end position="41"/>
    </location>
</feature>
<evidence type="ECO:0000313" key="11">
    <source>
        <dbReference type="EMBL" id="PFH34951.1"/>
    </source>
</evidence>
<evidence type="ECO:0000256" key="2">
    <source>
        <dbReference type="ARBA" id="ARBA00006375"/>
    </source>
</evidence>
<dbReference type="OrthoDB" id="428293at2759"/>
<dbReference type="GO" id="GO:0016020">
    <property type="term" value="C:membrane"/>
    <property type="evidence" value="ECO:0007669"/>
    <property type="project" value="UniProtKB-SubCell"/>
</dbReference>
<feature type="repeat" description="Solcar" evidence="8">
    <location>
        <begin position="194"/>
        <end position="278"/>
    </location>
</feature>
<dbReference type="GeneID" id="40310766"/>
<sequence length="629" mass="67237">MADPPRGVSKALAREGEDERAHLHSPVSPRSVSPFVSSRYRPPIRRETSEERAPPRGVHSPASFPQSSRAAKDFPMERGVRSLPLPFSSASSSPPPPALSPAPLLRPPSPAGASPRRRFARALSGFPSHVLPWFPFSVFTAPGQHRPAPRSLAGSRATTAAMADAAARAVQPAQDEAVDKPKDVLYVFQRGEFLQALLHTLAGVSGASLAMILVYPLDFLRTEQSVKGIGCGTLRDEAMQIIKKKGWRGMYRGLRSALYGVVVSWGVYFFVYSYAKAYLQKRGFKPSGLSNMLLAIVAGLCSTVASNPLWVANTRIKLDPPGRTTDIWRMLARILKREGFRGWFAGLLPALVLVANPAIQFVLYDFLKESLTALKNMQAKLRAAEASRATRSPNPAVTSPFQSSSFSSPLAAMSSAAALRFPAAHPRGLGCAASADEAQLNAAGVRLCSTASSASVSSSLPGGETVEITVAGRASKAKKTKAGKHAVTGGEAFLIGMVAKLCATLATYPYLVVKTRAQTKLHNVHDNSASFRCLVTILETEGVSGLFAGLKPKLLATLLSSAVMFSVYEKLLPHAEQSLKSLSFSPHSAFAKTFFPPPAGSDLRVINVSPDRLVRVSQSVTPGEQTSGR</sequence>
<feature type="repeat" description="Solcar" evidence="8">
    <location>
        <begin position="286"/>
        <end position="370"/>
    </location>
</feature>
<dbReference type="STRING" id="94643.A0A2A9MFB6"/>
<dbReference type="RefSeq" id="XP_029218960.1">
    <property type="nucleotide sequence ID" value="XM_029364252.1"/>
</dbReference>
<protein>
    <submittedName>
        <fullName evidence="11">Carrier superfamily protein</fullName>
    </submittedName>
</protein>
<keyword evidence="12" id="KW-1185">Reference proteome</keyword>
<keyword evidence="6 10" id="KW-1133">Transmembrane helix</keyword>
<dbReference type="InterPro" id="IPR002067">
    <property type="entry name" value="MCP"/>
</dbReference>
<dbReference type="InterPro" id="IPR044712">
    <property type="entry name" value="SLC25A32-like"/>
</dbReference>
<feature type="compositionally biased region" description="Low complexity" evidence="9">
    <location>
        <begin position="81"/>
        <end position="92"/>
    </location>
</feature>
<feature type="transmembrane region" description="Helical" evidence="10">
    <location>
        <begin position="291"/>
        <end position="311"/>
    </location>
</feature>
<evidence type="ECO:0000256" key="5">
    <source>
        <dbReference type="ARBA" id="ARBA00022737"/>
    </source>
</evidence>
<keyword evidence="5" id="KW-0677">Repeat</keyword>
<dbReference type="KEGG" id="bbes:BESB_058380"/>